<dbReference type="AlphaFoldDB" id="A0A251UNK0"/>
<dbReference type="SUPFAM" id="SSF52540">
    <property type="entry name" value="P-loop containing nucleoside triphosphate hydrolases"/>
    <property type="match status" value="1"/>
</dbReference>
<dbReference type="STRING" id="4232.A0A251UNK0"/>
<protein>
    <submittedName>
        <fullName evidence="1">Putative P-loop containing nucleoside triphosphate hydrolase</fullName>
    </submittedName>
</protein>
<name>A0A251UNK0_HELAN</name>
<gene>
    <name evidence="1" type="ORF">HannXRQ_Chr05g0141931</name>
</gene>
<dbReference type="InterPro" id="IPR027417">
    <property type="entry name" value="P-loop_NTPase"/>
</dbReference>
<dbReference type="GO" id="GO:0016787">
    <property type="term" value="F:hydrolase activity"/>
    <property type="evidence" value="ECO:0007669"/>
    <property type="project" value="UniProtKB-KW"/>
</dbReference>
<dbReference type="Gene3D" id="3.40.50.300">
    <property type="entry name" value="P-loop containing nucleotide triphosphate hydrolases"/>
    <property type="match status" value="1"/>
</dbReference>
<keyword evidence="1" id="KW-0378">Hydrolase</keyword>
<dbReference type="EMBL" id="CM007894">
    <property type="protein sequence ID" value="OTG24915.1"/>
    <property type="molecule type" value="Genomic_DNA"/>
</dbReference>
<dbReference type="Proteomes" id="UP000215914">
    <property type="component" value="Chromosome 5"/>
</dbReference>
<proteinExistence type="predicted"/>
<sequence length="95" mass="11205">MHSIPFLTLCHYYAFGAQNPQMDFQAMDTCHRIGQTKPVHVYRLAIALSFEGWMLKRAFSKLRLEHVVIGKGQFHQERIKNNEVLDVCIFFFFLK</sequence>
<evidence type="ECO:0000313" key="2">
    <source>
        <dbReference type="Proteomes" id="UP000215914"/>
    </source>
</evidence>
<evidence type="ECO:0000313" key="1">
    <source>
        <dbReference type="EMBL" id="OTG24915.1"/>
    </source>
</evidence>
<dbReference type="PANTHER" id="PTHR10799">
    <property type="entry name" value="SNF2/RAD54 HELICASE FAMILY"/>
    <property type="match status" value="1"/>
</dbReference>
<accession>A0A251UNK0</accession>
<organism evidence="1 2">
    <name type="scientific">Helianthus annuus</name>
    <name type="common">Common sunflower</name>
    <dbReference type="NCBI Taxonomy" id="4232"/>
    <lineage>
        <taxon>Eukaryota</taxon>
        <taxon>Viridiplantae</taxon>
        <taxon>Streptophyta</taxon>
        <taxon>Embryophyta</taxon>
        <taxon>Tracheophyta</taxon>
        <taxon>Spermatophyta</taxon>
        <taxon>Magnoliopsida</taxon>
        <taxon>eudicotyledons</taxon>
        <taxon>Gunneridae</taxon>
        <taxon>Pentapetalae</taxon>
        <taxon>asterids</taxon>
        <taxon>campanulids</taxon>
        <taxon>Asterales</taxon>
        <taxon>Asteraceae</taxon>
        <taxon>Asteroideae</taxon>
        <taxon>Heliantheae alliance</taxon>
        <taxon>Heliantheae</taxon>
        <taxon>Helianthus</taxon>
    </lineage>
</organism>
<reference evidence="2" key="1">
    <citation type="journal article" date="2017" name="Nature">
        <title>The sunflower genome provides insights into oil metabolism, flowering and Asterid evolution.</title>
        <authorList>
            <person name="Badouin H."/>
            <person name="Gouzy J."/>
            <person name="Grassa C.J."/>
            <person name="Murat F."/>
            <person name="Staton S.E."/>
            <person name="Cottret L."/>
            <person name="Lelandais-Briere C."/>
            <person name="Owens G.L."/>
            <person name="Carrere S."/>
            <person name="Mayjonade B."/>
            <person name="Legrand L."/>
            <person name="Gill N."/>
            <person name="Kane N.C."/>
            <person name="Bowers J.E."/>
            <person name="Hubner S."/>
            <person name="Bellec A."/>
            <person name="Berard A."/>
            <person name="Berges H."/>
            <person name="Blanchet N."/>
            <person name="Boniface M.C."/>
            <person name="Brunel D."/>
            <person name="Catrice O."/>
            <person name="Chaidir N."/>
            <person name="Claudel C."/>
            <person name="Donnadieu C."/>
            <person name="Faraut T."/>
            <person name="Fievet G."/>
            <person name="Helmstetter N."/>
            <person name="King M."/>
            <person name="Knapp S.J."/>
            <person name="Lai Z."/>
            <person name="Le Paslier M.C."/>
            <person name="Lippi Y."/>
            <person name="Lorenzon L."/>
            <person name="Mandel J.R."/>
            <person name="Marage G."/>
            <person name="Marchand G."/>
            <person name="Marquand E."/>
            <person name="Bret-Mestries E."/>
            <person name="Morien E."/>
            <person name="Nambeesan S."/>
            <person name="Nguyen T."/>
            <person name="Pegot-Espagnet P."/>
            <person name="Pouilly N."/>
            <person name="Raftis F."/>
            <person name="Sallet E."/>
            <person name="Schiex T."/>
            <person name="Thomas J."/>
            <person name="Vandecasteele C."/>
            <person name="Vares D."/>
            <person name="Vear F."/>
            <person name="Vautrin S."/>
            <person name="Crespi M."/>
            <person name="Mangin B."/>
            <person name="Burke J.M."/>
            <person name="Salse J."/>
            <person name="Munos S."/>
            <person name="Vincourt P."/>
            <person name="Rieseberg L.H."/>
            <person name="Langlade N.B."/>
        </authorList>
    </citation>
    <scope>NUCLEOTIDE SEQUENCE [LARGE SCALE GENOMIC DNA]</scope>
    <source>
        <strain evidence="2">cv. SF193</strain>
    </source>
</reference>
<dbReference type="InParanoid" id="A0A251UNK0"/>
<keyword evidence="2" id="KW-1185">Reference proteome</keyword>